<name>A0A0C9W479_SPHS4</name>
<feature type="chain" id="PRO_5002205147" description="Non-classical export protein 1" evidence="1">
    <location>
        <begin position="21"/>
        <end position="74"/>
    </location>
</feature>
<dbReference type="Proteomes" id="UP000054279">
    <property type="component" value="Unassembled WGS sequence"/>
</dbReference>
<reference evidence="2 3" key="1">
    <citation type="submission" date="2014-06" db="EMBL/GenBank/DDBJ databases">
        <title>Evolutionary Origins and Diversification of the Mycorrhizal Mutualists.</title>
        <authorList>
            <consortium name="DOE Joint Genome Institute"/>
            <consortium name="Mycorrhizal Genomics Consortium"/>
            <person name="Kohler A."/>
            <person name="Kuo A."/>
            <person name="Nagy L.G."/>
            <person name="Floudas D."/>
            <person name="Copeland A."/>
            <person name="Barry K.W."/>
            <person name="Cichocki N."/>
            <person name="Veneault-Fourrey C."/>
            <person name="LaButti K."/>
            <person name="Lindquist E.A."/>
            <person name="Lipzen A."/>
            <person name="Lundell T."/>
            <person name="Morin E."/>
            <person name="Murat C."/>
            <person name="Riley R."/>
            <person name="Ohm R."/>
            <person name="Sun H."/>
            <person name="Tunlid A."/>
            <person name="Henrissat B."/>
            <person name="Grigoriev I.V."/>
            <person name="Hibbett D.S."/>
            <person name="Martin F."/>
        </authorList>
    </citation>
    <scope>NUCLEOTIDE SEQUENCE [LARGE SCALE GENOMIC DNA]</scope>
    <source>
        <strain evidence="2 3">SS14</strain>
    </source>
</reference>
<dbReference type="EMBL" id="KN837108">
    <property type="protein sequence ID" value="KIJ46136.1"/>
    <property type="molecule type" value="Genomic_DNA"/>
</dbReference>
<gene>
    <name evidence="2" type="ORF">M422DRAFT_778503</name>
</gene>
<dbReference type="PANTHER" id="PTHR28011:SF1">
    <property type="entry name" value="NON-CLASSICAL EXPORT PROTEIN 1"/>
    <property type="match status" value="1"/>
</dbReference>
<dbReference type="Pfam" id="PF11654">
    <property type="entry name" value="NCE101"/>
    <property type="match status" value="1"/>
</dbReference>
<keyword evidence="1" id="KW-0732">Signal</keyword>
<sequence>MPLLSKTLDPLLGIFTGALAFYLNQTNPRTAPPSGETLPELLRWKRDKMRKEQAAKDVPIDVVVTEMLKEDKKP</sequence>
<accession>A0A0C9W479</accession>
<dbReference type="InterPro" id="IPR024242">
    <property type="entry name" value="NCE101"/>
</dbReference>
<proteinExistence type="predicted"/>
<evidence type="ECO:0000256" key="1">
    <source>
        <dbReference type="SAM" id="SignalP"/>
    </source>
</evidence>
<keyword evidence="3" id="KW-1185">Reference proteome</keyword>
<dbReference type="PANTHER" id="PTHR28011">
    <property type="entry name" value="NON-CLASSICAL EXPORT PROTEIN 1"/>
    <property type="match status" value="1"/>
</dbReference>
<dbReference type="AlphaFoldDB" id="A0A0C9W479"/>
<protein>
    <recommendedName>
        <fullName evidence="4">Non-classical export protein 1</fullName>
    </recommendedName>
</protein>
<evidence type="ECO:0008006" key="4">
    <source>
        <dbReference type="Google" id="ProtNLM"/>
    </source>
</evidence>
<organism evidence="2 3">
    <name type="scientific">Sphaerobolus stellatus (strain SS14)</name>
    <dbReference type="NCBI Taxonomy" id="990650"/>
    <lineage>
        <taxon>Eukaryota</taxon>
        <taxon>Fungi</taxon>
        <taxon>Dikarya</taxon>
        <taxon>Basidiomycota</taxon>
        <taxon>Agaricomycotina</taxon>
        <taxon>Agaricomycetes</taxon>
        <taxon>Phallomycetidae</taxon>
        <taxon>Geastrales</taxon>
        <taxon>Sphaerobolaceae</taxon>
        <taxon>Sphaerobolus</taxon>
    </lineage>
</organism>
<dbReference type="OrthoDB" id="2155101at2759"/>
<feature type="signal peptide" evidence="1">
    <location>
        <begin position="1"/>
        <end position="20"/>
    </location>
</feature>
<evidence type="ECO:0000313" key="3">
    <source>
        <dbReference type="Proteomes" id="UP000054279"/>
    </source>
</evidence>
<dbReference type="GO" id="GO:0009306">
    <property type="term" value="P:protein secretion"/>
    <property type="evidence" value="ECO:0007669"/>
    <property type="project" value="InterPro"/>
</dbReference>
<dbReference type="HOGENOM" id="CLU_188578_0_1_1"/>
<evidence type="ECO:0000313" key="2">
    <source>
        <dbReference type="EMBL" id="KIJ46136.1"/>
    </source>
</evidence>